<accession>A0ACB0KEY2</accession>
<comment type="caution">
    <text evidence="1">The sequence shown here is derived from an EMBL/GenBank/DDBJ whole genome shotgun (WGS) entry which is preliminary data.</text>
</comment>
<gene>
    <name evidence="1" type="ORF">MILVUS5_LOCUS21563</name>
</gene>
<sequence length="374" mass="42361">MKFSSHTGLSQTLQVSLLNTPMQKSSGGITSHLLGGLCCYLRRCIFSVLSVGPLPNHITFIMDGNRRFAKKRNLGEGDGHKAGFSALLSILRYCYELGIKYVSVYAFSIDNFRRKPKEVQSVMDLMREKIEELLQQESIINEYGIRIHFIGNMQLLTEPVRVAAEKAMRVTANNQERVLLICIAYTSTDEIVHAVQESCKDKWNQIQASKEGKVSNGGSKINGLDLHFRDSCRDNATEACSSLHKGVKDAGEKDALLEQNSEKHSDNYSEGEITSCNGIVEITEERKYKQGETASIKLVDIEKHMYMAVAPDPDILIRTSGEDRLSNFLLWQTSACPLYAPKVLWPEIGLRHLVWVVLNFQRHHFYLEKKKKQF</sequence>
<dbReference type="Proteomes" id="UP001177021">
    <property type="component" value="Unassembled WGS sequence"/>
</dbReference>
<organism evidence="1 2">
    <name type="scientific">Trifolium pratense</name>
    <name type="common">Red clover</name>
    <dbReference type="NCBI Taxonomy" id="57577"/>
    <lineage>
        <taxon>Eukaryota</taxon>
        <taxon>Viridiplantae</taxon>
        <taxon>Streptophyta</taxon>
        <taxon>Embryophyta</taxon>
        <taxon>Tracheophyta</taxon>
        <taxon>Spermatophyta</taxon>
        <taxon>Magnoliopsida</taxon>
        <taxon>eudicotyledons</taxon>
        <taxon>Gunneridae</taxon>
        <taxon>Pentapetalae</taxon>
        <taxon>rosids</taxon>
        <taxon>fabids</taxon>
        <taxon>Fabales</taxon>
        <taxon>Fabaceae</taxon>
        <taxon>Papilionoideae</taxon>
        <taxon>50 kb inversion clade</taxon>
        <taxon>NPAAA clade</taxon>
        <taxon>Hologalegina</taxon>
        <taxon>IRL clade</taxon>
        <taxon>Trifolieae</taxon>
        <taxon>Trifolium</taxon>
    </lineage>
</organism>
<dbReference type="EMBL" id="CASHSV030000206">
    <property type="protein sequence ID" value="CAJ2654415.1"/>
    <property type="molecule type" value="Genomic_DNA"/>
</dbReference>
<reference evidence="1" key="1">
    <citation type="submission" date="2023-10" db="EMBL/GenBank/DDBJ databases">
        <authorList>
            <person name="Rodriguez Cubillos JULIANA M."/>
            <person name="De Vega J."/>
        </authorList>
    </citation>
    <scope>NUCLEOTIDE SEQUENCE</scope>
</reference>
<evidence type="ECO:0000313" key="1">
    <source>
        <dbReference type="EMBL" id="CAJ2654415.1"/>
    </source>
</evidence>
<keyword evidence="2" id="KW-1185">Reference proteome</keyword>
<protein>
    <submittedName>
        <fullName evidence="1">Uncharacterized protein</fullName>
    </submittedName>
</protein>
<evidence type="ECO:0000313" key="2">
    <source>
        <dbReference type="Proteomes" id="UP001177021"/>
    </source>
</evidence>
<proteinExistence type="predicted"/>
<name>A0ACB0KEY2_TRIPR</name>